<dbReference type="CDD" id="cd02440">
    <property type="entry name" value="AdoMet_MTases"/>
    <property type="match status" value="1"/>
</dbReference>
<dbReference type="Gene3D" id="3.40.50.150">
    <property type="entry name" value="Vaccinia Virus protein VP39"/>
    <property type="match status" value="1"/>
</dbReference>
<sequence length="244" mass="28159">MIKKKHLEMVLDNLKAHPNPKVELEQYSTEGNLASELLMFARDDIKNNIVVELGCGTGRFSIGSLLLGAKGAYGIDIDKESVETAKYNLGNIMEILEKFNLKYVIENLDKNKDENGVNDMNELCKFETIDIKEFSKEKIFETFEIENMVHLKGDEKIIVIQNPPFGAQTTNKFADRIFLEKALEVGDVVYTIHNTPSREFIKKYVADNERNITHIFQAYFRIPAIYEFHKKKFVNVPVDIYRIE</sequence>
<organism evidence="1 2">
    <name type="scientific">Methanococcus voltae</name>
    <dbReference type="NCBI Taxonomy" id="2188"/>
    <lineage>
        <taxon>Archaea</taxon>
        <taxon>Methanobacteriati</taxon>
        <taxon>Methanobacteriota</taxon>
        <taxon>Methanomada group</taxon>
        <taxon>Methanococci</taxon>
        <taxon>Methanococcales</taxon>
        <taxon>Methanococcaceae</taxon>
        <taxon>Methanococcus</taxon>
    </lineage>
</organism>
<dbReference type="SUPFAM" id="SSF53335">
    <property type="entry name" value="S-adenosyl-L-methionine-dependent methyltransferases"/>
    <property type="match status" value="1"/>
</dbReference>
<reference evidence="1" key="1">
    <citation type="submission" date="2021-03" db="EMBL/GenBank/DDBJ databases">
        <title>Genomic Encyclopedia of Type Strains, Phase IV (KMG-V): Genome sequencing to study the core and pangenomes of soil and plant-associated prokaryotes.</title>
        <authorList>
            <person name="Whitman W."/>
        </authorList>
    </citation>
    <scope>NUCLEOTIDE SEQUENCE</scope>
    <source>
        <strain evidence="1">C4</strain>
    </source>
</reference>
<gene>
    <name evidence="1" type="ORF">J3E07_001411</name>
</gene>
<dbReference type="InterPro" id="IPR029063">
    <property type="entry name" value="SAM-dependent_MTases_sf"/>
</dbReference>
<dbReference type="EMBL" id="JAGGMV010000004">
    <property type="protein sequence ID" value="MBP2201971.1"/>
    <property type="molecule type" value="Genomic_DNA"/>
</dbReference>
<dbReference type="PANTHER" id="PTHR23290">
    <property type="entry name" value="RRNA N6-ADENOSINE-METHYLTRANSFERASE METTL5"/>
    <property type="match status" value="1"/>
</dbReference>
<name>A0A8J7RJE3_METVO</name>
<dbReference type="Proteomes" id="UP000740329">
    <property type="component" value="Unassembled WGS sequence"/>
</dbReference>
<evidence type="ECO:0000313" key="2">
    <source>
        <dbReference type="Proteomes" id="UP000740329"/>
    </source>
</evidence>
<dbReference type="GO" id="GO:0008168">
    <property type="term" value="F:methyltransferase activity"/>
    <property type="evidence" value="ECO:0007669"/>
    <property type="project" value="UniProtKB-KW"/>
</dbReference>
<dbReference type="Pfam" id="PF06325">
    <property type="entry name" value="PrmA"/>
    <property type="match status" value="1"/>
</dbReference>
<dbReference type="PANTHER" id="PTHR23290:SF0">
    <property type="entry name" value="RRNA N6-ADENOSINE-METHYLTRANSFERASE METTL5"/>
    <property type="match status" value="1"/>
</dbReference>
<proteinExistence type="predicted"/>
<dbReference type="GO" id="GO:0032259">
    <property type="term" value="P:methylation"/>
    <property type="evidence" value="ECO:0007669"/>
    <property type="project" value="UniProtKB-KW"/>
</dbReference>
<keyword evidence="1" id="KW-0808">Transferase</keyword>
<comment type="caution">
    <text evidence="1">The sequence shown here is derived from an EMBL/GenBank/DDBJ whole genome shotgun (WGS) entry which is preliminary data.</text>
</comment>
<protein>
    <submittedName>
        <fullName evidence="1">Putative methylase</fullName>
    </submittedName>
</protein>
<evidence type="ECO:0000313" key="1">
    <source>
        <dbReference type="EMBL" id="MBP2201971.1"/>
    </source>
</evidence>
<keyword evidence="1" id="KW-0489">Methyltransferase</keyword>
<dbReference type="InterPro" id="IPR051720">
    <property type="entry name" value="rRNA_MeTrfase/Polyamine_Synth"/>
</dbReference>
<dbReference type="AlphaFoldDB" id="A0A8J7RJE3"/>
<accession>A0A8J7RJE3</accession>